<proteinExistence type="predicted"/>
<reference evidence="3" key="1">
    <citation type="journal article" date="2020" name="BMC Genomics">
        <title>Correction to: Identification and distribution of gene clusters required for synthesis of sphingolipid metabolism inhibitors in diverse species of the filamentous fungus Fusarium.</title>
        <authorList>
            <person name="Kim H.S."/>
            <person name="Lohmar J.M."/>
            <person name="Busman M."/>
            <person name="Brown D.W."/>
            <person name="Naumann T.A."/>
            <person name="Divon H.H."/>
            <person name="Lysoe E."/>
            <person name="Uhlig S."/>
            <person name="Proctor R.H."/>
        </authorList>
    </citation>
    <scope>NUCLEOTIDE SEQUENCE [LARGE SCALE GENOMIC DNA]</scope>
    <source>
        <strain evidence="3">NRRL 25331</strain>
    </source>
</reference>
<accession>A0A8H5TVY8</accession>
<sequence length="221" mass="24041">MSNRDTGKPHIGEKQGNGHLESKVSNHHARIKALETAMWTMQGKLNAPRDPAKIENKPDFSEIEIWGGRVLVWCIIGTTCCTSTPLDFSKEITITRSENNSSEHKAESMWFSQPIGLKGCGFEIDIDVTVSIGQYKFTLSANTMITLWSFAEEPSEHKICLAKVIFQNGSNESDVMFEASSWKNVVIGSDTVTSGGKVIGLNRGLVGGGLAAANLLLIGDL</sequence>
<feature type="region of interest" description="Disordered" evidence="1">
    <location>
        <begin position="1"/>
        <end position="26"/>
    </location>
</feature>
<dbReference type="Proteomes" id="UP000572754">
    <property type="component" value="Unassembled WGS sequence"/>
</dbReference>
<evidence type="ECO:0000313" key="2">
    <source>
        <dbReference type="EMBL" id="KAF5676485.1"/>
    </source>
</evidence>
<keyword evidence="3" id="KW-1185">Reference proteome</keyword>
<reference evidence="2 3" key="2">
    <citation type="submission" date="2020-05" db="EMBL/GenBank/DDBJ databases">
        <title>Identification and distribution of gene clusters putatively required for synthesis of sphingolipid metabolism inhibitors in phylogenetically diverse species of the filamentous fungus Fusarium.</title>
        <authorList>
            <person name="Kim H.-S."/>
            <person name="Busman M."/>
            <person name="Brown D.W."/>
            <person name="Divon H."/>
            <person name="Uhlig S."/>
            <person name="Proctor R.H."/>
        </authorList>
    </citation>
    <scope>NUCLEOTIDE SEQUENCE [LARGE SCALE GENOMIC DNA]</scope>
    <source>
        <strain evidence="2 3">NRRL 25331</strain>
    </source>
</reference>
<dbReference type="EMBL" id="JAAQPE010000234">
    <property type="protein sequence ID" value="KAF5676485.1"/>
    <property type="molecule type" value="Genomic_DNA"/>
</dbReference>
<feature type="compositionally biased region" description="Basic and acidic residues" evidence="1">
    <location>
        <begin position="1"/>
        <end position="13"/>
    </location>
</feature>
<protein>
    <submittedName>
        <fullName evidence="2">Uncharacterized protein</fullName>
    </submittedName>
</protein>
<evidence type="ECO:0000313" key="3">
    <source>
        <dbReference type="Proteomes" id="UP000572754"/>
    </source>
</evidence>
<comment type="caution">
    <text evidence="2">The sequence shown here is derived from an EMBL/GenBank/DDBJ whole genome shotgun (WGS) entry which is preliminary data.</text>
</comment>
<name>A0A8H5TVY8_FUSCI</name>
<gene>
    <name evidence="2" type="ORF">FCIRC_7044</name>
</gene>
<evidence type="ECO:0000256" key="1">
    <source>
        <dbReference type="SAM" id="MobiDB-lite"/>
    </source>
</evidence>
<dbReference type="AlphaFoldDB" id="A0A8H5TVY8"/>
<organism evidence="2 3">
    <name type="scientific">Fusarium circinatum</name>
    <name type="common">Pitch canker fungus</name>
    <name type="synonym">Gibberella circinata</name>
    <dbReference type="NCBI Taxonomy" id="48490"/>
    <lineage>
        <taxon>Eukaryota</taxon>
        <taxon>Fungi</taxon>
        <taxon>Dikarya</taxon>
        <taxon>Ascomycota</taxon>
        <taxon>Pezizomycotina</taxon>
        <taxon>Sordariomycetes</taxon>
        <taxon>Hypocreomycetidae</taxon>
        <taxon>Hypocreales</taxon>
        <taxon>Nectriaceae</taxon>
        <taxon>Fusarium</taxon>
        <taxon>Fusarium fujikuroi species complex</taxon>
    </lineage>
</organism>